<name>A0A0E9W826_ANGAN</name>
<evidence type="ECO:0000313" key="1">
    <source>
        <dbReference type="EMBL" id="JAH86451.1"/>
    </source>
</evidence>
<dbReference type="EMBL" id="GBXM01022126">
    <property type="protein sequence ID" value="JAH86451.1"/>
    <property type="molecule type" value="Transcribed_RNA"/>
</dbReference>
<dbReference type="AlphaFoldDB" id="A0A0E9W826"/>
<accession>A0A0E9W826</accession>
<reference evidence="1" key="1">
    <citation type="submission" date="2014-11" db="EMBL/GenBank/DDBJ databases">
        <authorList>
            <person name="Amaro Gonzalez C."/>
        </authorList>
    </citation>
    <scope>NUCLEOTIDE SEQUENCE</scope>
</reference>
<proteinExistence type="predicted"/>
<organism evidence="1">
    <name type="scientific">Anguilla anguilla</name>
    <name type="common">European freshwater eel</name>
    <name type="synonym">Muraena anguilla</name>
    <dbReference type="NCBI Taxonomy" id="7936"/>
    <lineage>
        <taxon>Eukaryota</taxon>
        <taxon>Metazoa</taxon>
        <taxon>Chordata</taxon>
        <taxon>Craniata</taxon>
        <taxon>Vertebrata</taxon>
        <taxon>Euteleostomi</taxon>
        <taxon>Actinopterygii</taxon>
        <taxon>Neopterygii</taxon>
        <taxon>Teleostei</taxon>
        <taxon>Anguilliformes</taxon>
        <taxon>Anguillidae</taxon>
        <taxon>Anguilla</taxon>
    </lineage>
</organism>
<sequence>MFLHKCCTRTVTVFMLESLRCYCSNTAPRNSSCFDSVDQRKVQ</sequence>
<reference evidence="1" key="2">
    <citation type="journal article" date="2015" name="Fish Shellfish Immunol.">
        <title>Early steps in the European eel (Anguilla anguilla)-Vibrio vulnificus interaction in the gills: Role of the RtxA13 toxin.</title>
        <authorList>
            <person name="Callol A."/>
            <person name="Pajuelo D."/>
            <person name="Ebbesson L."/>
            <person name="Teles M."/>
            <person name="MacKenzie S."/>
            <person name="Amaro C."/>
        </authorList>
    </citation>
    <scope>NUCLEOTIDE SEQUENCE</scope>
</reference>
<protein>
    <submittedName>
        <fullName evidence="1">Uncharacterized protein</fullName>
    </submittedName>
</protein>